<reference evidence="1 2" key="2">
    <citation type="submission" date="2017-10" db="EMBL/GenBank/DDBJ databases">
        <title>Bacterial endophytes that colonize and modify switchgrass growth.</title>
        <authorList>
            <person name="Debolt S."/>
        </authorList>
    </citation>
    <scope>NUCLEOTIDE SEQUENCE [LARGE SCALE GENOMIC DNA]</scope>
    <source>
        <strain evidence="1 2">A2-S9</strain>
    </source>
</reference>
<sequence length="277" mass="30891">MTKSFVFDSSFGANALFWLCGLAEDERGPTRRMVEDLQGHDRLPIPVRQINLHSPDEMILALQDLRNMAAYNGGVRPIVHLDMHGSPSEGIKVGTGFLDWETLGNALRDLNIATGNKLLVVGGVCHSLSTIRSLDLHSASPFYALIALEGEVLTGMLEDRVVPFYDTLFKTASLDQAVAQLGELFRYVHCEKVLFTVLARYIKKGLKGRTLEERRERLLTEVFLGHRNEMPDALKLARAKIKSGLKPSQDLVDRYAGSFLCNRPCSFSIEDLLNMVS</sequence>
<evidence type="ECO:0000313" key="1">
    <source>
        <dbReference type="EMBL" id="PFG71795.1"/>
    </source>
</evidence>
<proteinExistence type="predicted"/>
<name>A0A7Z1GXT4_9PSED</name>
<organism evidence="1 2">
    <name type="scientific">Pseudomonas poae</name>
    <dbReference type="NCBI Taxonomy" id="200451"/>
    <lineage>
        <taxon>Bacteria</taxon>
        <taxon>Pseudomonadati</taxon>
        <taxon>Pseudomonadota</taxon>
        <taxon>Gammaproteobacteria</taxon>
        <taxon>Pseudomonadales</taxon>
        <taxon>Pseudomonadaceae</taxon>
        <taxon>Pseudomonas</taxon>
    </lineage>
</organism>
<dbReference type="EMBL" id="PDJN01000001">
    <property type="protein sequence ID" value="PFG71795.1"/>
    <property type="molecule type" value="Genomic_DNA"/>
</dbReference>
<gene>
    <name evidence="1" type="ORF">DM05_2168</name>
</gene>
<dbReference type="RefSeq" id="WP_141543031.1">
    <property type="nucleotide sequence ID" value="NZ_PDJN01000001.1"/>
</dbReference>
<dbReference type="AlphaFoldDB" id="A0A7Z1GXT4"/>
<reference evidence="1 2" key="1">
    <citation type="submission" date="2017-09" db="EMBL/GenBank/DDBJ databases">
        <authorList>
            <person name="DeBolt S."/>
            <person name="Huntemann M."/>
            <person name="Clum A."/>
            <person name="Pillay M."/>
            <person name="Palaniappan K."/>
            <person name="Varghese N."/>
            <person name="Mikhailova N."/>
            <person name="Stamatis D."/>
            <person name="Reddy T."/>
            <person name="Daum C."/>
            <person name="Shapiro N."/>
            <person name="Ivanova N."/>
            <person name="Kyrpides N."/>
            <person name="Woyke T."/>
        </authorList>
    </citation>
    <scope>NUCLEOTIDE SEQUENCE [LARGE SCALE GENOMIC DNA]</scope>
    <source>
        <strain evidence="1 2">A2-S9</strain>
    </source>
</reference>
<dbReference type="Proteomes" id="UP000221580">
    <property type="component" value="Unassembled WGS sequence"/>
</dbReference>
<protein>
    <submittedName>
        <fullName evidence="1">Uncharacterized protein</fullName>
    </submittedName>
</protein>
<comment type="caution">
    <text evidence="1">The sequence shown here is derived from an EMBL/GenBank/DDBJ whole genome shotgun (WGS) entry which is preliminary data.</text>
</comment>
<evidence type="ECO:0000313" key="2">
    <source>
        <dbReference type="Proteomes" id="UP000221580"/>
    </source>
</evidence>
<accession>A0A7Z1GXT4</accession>